<proteinExistence type="predicted"/>
<dbReference type="PANTHER" id="PTHR38340">
    <property type="entry name" value="S-LAYER PROTEIN"/>
    <property type="match status" value="1"/>
</dbReference>
<dbReference type="EMBL" id="JRPN01000003">
    <property type="protein sequence ID" value="KGT81078.1"/>
    <property type="molecule type" value="Genomic_DNA"/>
</dbReference>
<protein>
    <submittedName>
        <fullName evidence="4">Uncharacterized protein</fullName>
    </submittedName>
</protein>
<feature type="region of interest" description="Disordered" evidence="3">
    <location>
        <begin position="89"/>
        <end position="108"/>
    </location>
</feature>
<dbReference type="InterPro" id="IPR001343">
    <property type="entry name" value="Hemolysn_Ca-bd"/>
</dbReference>
<dbReference type="GO" id="GO:0005576">
    <property type="term" value="C:extracellular region"/>
    <property type="evidence" value="ECO:0007669"/>
    <property type="project" value="UniProtKB-SubCell"/>
</dbReference>
<evidence type="ECO:0000256" key="3">
    <source>
        <dbReference type="SAM" id="MobiDB-lite"/>
    </source>
</evidence>
<dbReference type="InterPro" id="IPR050557">
    <property type="entry name" value="RTX_toxin/Mannuronan_C5-epim"/>
</dbReference>
<dbReference type="InterPro" id="IPR012332">
    <property type="entry name" value="Autotransporter_pectin_lyase_C"/>
</dbReference>
<dbReference type="Gene3D" id="2.160.20.160">
    <property type="match status" value="1"/>
</dbReference>
<dbReference type="NCBIfam" id="TIGR04415">
    <property type="entry name" value="O_hepto_targRPT"/>
    <property type="match status" value="6"/>
</dbReference>
<dbReference type="Pfam" id="PF00353">
    <property type="entry name" value="HemolysinCabind"/>
    <property type="match status" value="4"/>
</dbReference>
<evidence type="ECO:0000313" key="4">
    <source>
        <dbReference type="EMBL" id="KGT81078.1"/>
    </source>
</evidence>
<evidence type="ECO:0000256" key="2">
    <source>
        <dbReference type="ARBA" id="ARBA00022525"/>
    </source>
</evidence>
<dbReference type="InterPro" id="IPR011049">
    <property type="entry name" value="Serralysin-like_metalloprot_C"/>
</dbReference>
<keyword evidence="2" id="KW-0964">Secreted</keyword>
<comment type="subcellular location">
    <subcellularLocation>
        <location evidence="1">Secreted</location>
    </subcellularLocation>
</comment>
<name>A0A0A3Z5D1_BRAJP</name>
<dbReference type="SUPFAM" id="SSF51126">
    <property type="entry name" value="Pectin lyase-like"/>
    <property type="match status" value="1"/>
</dbReference>
<dbReference type="AlphaFoldDB" id="A0A0A3Z5D1"/>
<organism evidence="4 5">
    <name type="scientific">Bradyrhizobium japonicum</name>
    <dbReference type="NCBI Taxonomy" id="375"/>
    <lineage>
        <taxon>Bacteria</taxon>
        <taxon>Pseudomonadati</taxon>
        <taxon>Pseudomonadota</taxon>
        <taxon>Alphaproteobacteria</taxon>
        <taxon>Hyphomicrobiales</taxon>
        <taxon>Nitrobacteraceae</taxon>
        <taxon>Bradyrhizobium</taxon>
    </lineage>
</organism>
<dbReference type="PANTHER" id="PTHR38340:SF1">
    <property type="entry name" value="S-LAYER PROTEIN"/>
    <property type="match status" value="1"/>
</dbReference>
<dbReference type="SUPFAM" id="SSF51120">
    <property type="entry name" value="beta-Roll"/>
    <property type="match status" value="2"/>
</dbReference>
<reference evidence="4 5" key="1">
    <citation type="submission" date="2014-09" db="EMBL/GenBank/DDBJ databases">
        <title>Draft genome of Bradyrhizobium japonicum Is-34.</title>
        <authorList>
            <person name="Tsurumaru H."/>
            <person name="Yamakawa T."/>
            <person name="Hashimoto S."/>
            <person name="Okizaki K."/>
            <person name="Kanesaki Y."/>
            <person name="Yoshikawa H."/>
            <person name="Yajima S."/>
        </authorList>
    </citation>
    <scope>NUCLEOTIDE SEQUENCE [LARGE SCALE GENOMIC DNA]</scope>
    <source>
        <strain evidence="4 5">Is-34</strain>
    </source>
</reference>
<gene>
    <name evidence="4" type="ORF">MA20_06685</name>
</gene>
<dbReference type="InterPro" id="IPR011050">
    <property type="entry name" value="Pectin_lyase_fold/virulence"/>
</dbReference>
<evidence type="ECO:0000256" key="1">
    <source>
        <dbReference type="ARBA" id="ARBA00004613"/>
    </source>
</evidence>
<dbReference type="GO" id="GO:0005509">
    <property type="term" value="F:calcium ion binding"/>
    <property type="evidence" value="ECO:0007669"/>
    <property type="project" value="InterPro"/>
</dbReference>
<accession>A0A0A3Z5D1</accession>
<comment type="caution">
    <text evidence="4">The sequence shown here is derived from an EMBL/GenBank/DDBJ whole genome shotgun (WGS) entry which is preliminary data.</text>
</comment>
<dbReference type="Proteomes" id="UP000030377">
    <property type="component" value="Unassembled WGS sequence"/>
</dbReference>
<evidence type="ECO:0000313" key="5">
    <source>
        <dbReference type="Proteomes" id="UP000030377"/>
    </source>
</evidence>
<dbReference type="Gene3D" id="2.160.20.20">
    <property type="match status" value="3"/>
</dbReference>
<sequence>MTAIPPASGVTLHDGDTMDVSGGISVDGTTIFAGGLQTVGGSFATSTATHTVIYGGEQDVVFDGVASYTTIYQGGIQRVTGQYIHEGPTPGAADHTTINGGGEQDVDTGSATATTVNSGGLQNVTNGGSASGTIVNSGGVLKVSGETVETAPVYPEPVIRSVATAATINYQGEFDVTGGGTAVNAVVNGGVMTVSGSIPDPFANVPGQPAVDASMATGTIVEGFGTLTVSDGAVVSGTILQNFGTLNVDAGGTATGTTINYGTMVLSAGATATNTTVNQYGGLIVLGNAHFSGTVFNAGSTLQIGDGTIENGFVVANSVTLAVLDGGVAKNTVVSAGATLIAETGATLSNTTFQSGATFIVDYGYTENGFTVSNGVLFKVFGTATNTTISAGGKEILGNFDLGATASNTVINGGEQDVGLSSTASYTTINMGGIQRVAGIYLHDAPGPGRADHTIVNNGAEQDVDTGIVTSTTVNAGGVQNLTNGGFASGTIVHSGGVINASGETLYHSPGAPYSTVIRSEVDFAVVDSGAELHLFGAGIAKKATINGGVMTVSGSIADPTNDPSVPAVDASAASGTILNSGSISVSDGGIVTSTTLNGGTLDVLDHGTANASTIYHGATEFVEAGGIVGATTIAGGMLDLKAGAISDDAITFSGQGMLKIEQKLVSGQSTFASQLKGIVLGDQIDLSGLSYTSGATVTVSGSKLTVSNGAASETFTLADTSVTRFGIAKDSSGGILLTAAALPTIAGAVSGQTTSNGAAINPFSSVTITDPNAAATDSLIITLAGAAGILSGAGLISLGNGTYELTATTAANLTAELHALTFVASPHGDGSATTTFTLSDTSSVGVTVSDAHTSVTDTHQARSTTIDGPASGYAVIQGTTGNDIIHAYGMFNTIHGNGGSDTIYAGSYGTVDVPSGDSTVYLEGIVNHVTGGNGNITVTGSTGATTIALGDGNDTINARGYGNVITLGNGNDVVHPGDGASQTTAGNGNDRVTLSGYGNTVALGNGNDVVTGGDGANSVTLGDGNNTVNLGGTGNQITVGSGTNTIMAGSGSDNVVAGAGHDTITLGGAANHVVLNGSQANVTNQIGQDVITVNGGSDQFNFVGFGNQAIINGPALVNIIDHGTGLTVSINSSSQVDTISGFGNDTLGVVALANGIGDYHSVADIMGALRSDGHGGALLALGSGPDAGSIDFVDTAVSQLHASNFMIV</sequence>
<dbReference type="InterPro" id="IPR030930">
    <property type="entry name" value="AIDA"/>
</dbReference>
<dbReference type="RefSeq" id="WP_028157782.1">
    <property type="nucleotide sequence ID" value="NZ_JANUDC010000001.1"/>
</dbReference>